<dbReference type="STRING" id="139420.A0A371D3I2"/>
<accession>A0A371D3I2</accession>
<dbReference type="AlphaFoldDB" id="A0A371D3I2"/>
<reference evidence="2 3" key="1">
    <citation type="journal article" date="2018" name="Biotechnol. Biofuels">
        <title>Integrative visual omics of the white-rot fungus Polyporus brumalis exposes the biotechnological potential of its oxidative enzymes for delignifying raw plant biomass.</title>
        <authorList>
            <person name="Miyauchi S."/>
            <person name="Rancon A."/>
            <person name="Drula E."/>
            <person name="Hage H."/>
            <person name="Chaduli D."/>
            <person name="Favel A."/>
            <person name="Grisel S."/>
            <person name="Henrissat B."/>
            <person name="Herpoel-Gimbert I."/>
            <person name="Ruiz-Duenas F.J."/>
            <person name="Chevret D."/>
            <person name="Hainaut M."/>
            <person name="Lin J."/>
            <person name="Wang M."/>
            <person name="Pangilinan J."/>
            <person name="Lipzen A."/>
            <person name="Lesage-Meessen L."/>
            <person name="Navarro D."/>
            <person name="Riley R."/>
            <person name="Grigoriev I.V."/>
            <person name="Zhou S."/>
            <person name="Raouche S."/>
            <person name="Rosso M.N."/>
        </authorList>
    </citation>
    <scope>NUCLEOTIDE SEQUENCE [LARGE SCALE GENOMIC DNA]</scope>
    <source>
        <strain evidence="2 3">BRFM 1820</strain>
    </source>
</reference>
<dbReference type="Proteomes" id="UP000256964">
    <property type="component" value="Unassembled WGS sequence"/>
</dbReference>
<feature type="region of interest" description="Disordered" evidence="1">
    <location>
        <begin position="144"/>
        <end position="214"/>
    </location>
</feature>
<protein>
    <submittedName>
        <fullName evidence="2">Uncharacterized protein</fullName>
    </submittedName>
</protein>
<keyword evidence="3" id="KW-1185">Reference proteome</keyword>
<proteinExistence type="predicted"/>
<evidence type="ECO:0000313" key="3">
    <source>
        <dbReference type="Proteomes" id="UP000256964"/>
    </source>
</evidence>
<gene>
    <name evidence="2" type="ORF">OH76DRAFT_1485101</name>
</gene>
<name>A0A371D3I2_9APHY</name>
<dbReference type="OrthoDB" id="2765056at2759"/>
<feature type="compositionally biased region" description="Acidic residues" evidence="1">
    <location>
        <begin position="182"/>
        <end position="203"/>
    </location>
</feature>
<dbReference type="EMBL" id="KZ857422">
    <property type="protein sequence ID" value="RDX47052.1"/>
    <property type="molecule type" value="Genomic_DNA"/>
</dbReference>
<sequence length="214" mass="23358">MPIILRRRVAPFNSYHPTLNEAVASAQAANIPVVTFPALIQLEGLLPRTPQEFFRDIARARHRACDTCISAGRECILHNGSSYRCLGCWVGTRSCSHLAYMVARGYNSTPPCRAYAEATKANLTAVPEDEESSDREGAIMVETASETGSEASEEHEEGGDREVSEVSEVSGVSGGREGRDESTEDESTEDESPEDESTEDESAKDEKGKKRSRV</sequence>
<evidence type="ECO:0000313" key="2">
    <source>
        <dbReference type="EMBL" id="RDX47052.1"/>
    </source>
</evidence>
<evidence type="ECO:0000256" key="1">
    <source>
        <dbReference type="SAM" id="MobiDB-lite"/>
    </source>
</evidence>
<organism evidence="2 3">
    <name type="scientific">Lentinus brumalis</name>
    <dbReference type="NCBI Taxonomy" id="2498619"/>
    <lineage>
        <taxon>Eukaryota</taxon>
        <taxon>Fungi</taxon>
        <taxon>Dikarya</taxon>
        <taxon>Basidiomycota</taxon>
        <taxon>Agaricomycotina</taxon>
        <taxon>Agaricomycetes</taxon>
        <taxon>Polyporales</taxon>
        <taxon>Polyporaceae</taxon>
        <taxon>Lentinus</taxon>
    </lineage>
</organism>